<proteinExistence type="predicted"/>
<evidence type="ECO:0000313" key="1">
    <source>
        <dbReference type="EnsemblMetazoa" id="AMIN014003-PA"/>
    </source>
</evidence>
<reference evidence="2" key="1">
    <citation type="submission" date="2013-03" db="EMBL/GenBank/DDBJ databases">
        <title>The Genome Sequence of Anopheles minimus MINIMUS1.</title>
        <authorList>
            <consortium name="The Broad Institute Genomics Platform"/>
            <person name="Neafsey D.E."/>
            <person name="Walton C."/>
            <person name="Walker B."/>
            <person name="Young S.K."/>
            <person name="Zeng Q."/>
            <person name="Gargeya S."/>
            <person name="Fitzgerald M."/>
            <person name="Haas B."/>
            <person name="Abouelleil A."/>
            <person name="Allen A.W."/>
            <person name="Alvarado L."/>
            <person name="Arachchi H.M."/>
            <person name="Berlin A.M."/>
            <person name="Chapman S.B."/>
            <person name="Gainer-Dewar J."/>
            <person name="Goldberg J."/>
            <person name="Griggs A."/>
            <person name="Gujja S."/>
            <person name="Hansen M."/>
            <person name="Howarth C."/>
            <person name="Imamovic A."/>
            <person name="Ireland A."/>
            <person name="Larimer J."/>
            <person name="McCowan C."/>
            <person name="Murphy C."/>
            <person name="Pearson M."/>
            <person name="Poon T.W."/>
            <person name="Priest M."/>
            <person name="Roberts A."/>
            <person name="Saif S."/>
            <person name="Shea T."/>
            <person name="Sisk P."/>
            <person name="Sykes S."/>
            <person name="Wortman J."/>
            <person name="Nusbaum C."/>
            <person name="Birren B."/>
        </authorList>
    </citation>
    <scope>NUCLEOTIDE SEQUENCE [LARGE SCALE GENOMIC DNA]</scope>
    <source>
        <strain evidence="2">MINIMUS1</strain>
    </source>
</reference>
<keyword evidence="2" id="KW-1185">Reference proteome</keyword>
<reference evidence="1" key="2">
    <citation type="submission" date="2020-05" db="UniProtKB">
        <authorList>
            <consortium name="EnsemblMetazoa"/>
        </authorList>
    </citation>
    <scope>IDENTIFICATION</scope>
    <source>
        <strain evidence="1">MINIMUS1</strain>
    </source>
</reference>
<accession>A0A182WMN7</accession>
<dbReference type="VEuPathDB" id="VectorBase:AMIN014003"/>
<dbReference type="AlphaFoldDB" id="A0A182WMN7"/>
<protein>
    <submittedName>
        <fullName evidence="1">Uncharacterized protein</fullName>
    </submittedName>
</protein>
<dbReference type="Proteomes" id="UP000075920">
    <property type="component" value="Unassembled WGS sequence"/>
</dbReference>
<evidence type="ECO:0000313" key="2">
    <source>
        <dbReference type="Proteomes" id="UP000075920"/>
    </source>
</evidence>
<dbReference type="EnsemblMetazoa" id="AMIN014003-RA">
    <property type="protein sequence ID" value="AMIN014003-PA"/>
    <property type="gene ID" value="AMIN014003"/>
</dbReference>
<sequence>GDIIIFIDRRTYKTESPSVITLIFLFPEAISLSSKSVEEENHTVQQNDYYWRKLQTYLII</sequence>
<organism evidence="1 2">
    <name type="scientific">Anopheles minimus</name>
    <dbReference type="NCBI Taxonomy" id="112268"/>
    <lineage>
        <taxon>Eukaryota</taxon>
        <taxon>Metazoa</taxon>
        <taxon>Ecdysozoa</taxon>
        <taxon>Arthropoda</taxon>
        <taxon>Hexapoda</taxon>
        <taxon>Insecta</taxon>
        <taxon>Pterygota</taxon>
        <taxon>Neoptera</taxon>
        <taxon>Endopterygota</taxon>
        <taxon>Diptera</taxon>
        <taxon>Nematocera</taxon>
        <taxon>Culicoidea</taxon>
        <taxon>Culicidae</taxon>
        <taxon>Anophelinae</taxon>
        <taxon>Anopheles</taxon>
    </lineage>
</organism>
<name>A0A182WMN7_9DIPT</name>